<feature type="transmembrane region" description="Helical" evidence="1">
    <location>
        <begin position="90"/>
        <end position="109"/>
    </location>
</feature>
<keyword evidence="1" id="KW-1133">Transmembrane helix</keyword>
<organism evidence="2 3">
    <name type="scientific">Treponema maltophilum ATCC 51939</name>
    <dbReference type="NCBI Taxonomy" id="1125699"/>
    <lineage>
        <taxon>Bacteria</taxon>
        <taxon>Pseudomonadati</taxon>
        <taxon>Spirochaetota</taxon>
        <taxon>Spirochaetia</taxon>
        <taxon>Spirochaetales</taxon>
        <taxon>Treponemataceae</taxon>
        <taxon>Treponema</taxon>
    </lineage>
</organism>
<dbReference type="RefSeq" id="WP_016526158.1">
    <property type="nucleotide sequence ID" value="NZ_KE332518.1"/>
</dbReference>
<reference evidence="2 3" key="1">
    <citation type="submission" date="2013-04" db="EMBL/GenBank/DDBJ databases">
        <title>The Genome Sequence of Treponema maltophilum ATCC 51939.</title>
        <authorList>
            <consortium name="The Broad Institute Genomics Platform"/>
            <person name="Earl A."/>
            <person name="Ward D."/>
            <person name="Feldgarden M."/>
            <person name="Gevers D."/>
            <person name="Leonetti C."/>
            <person name="Blanton J.M."/>
            <person name="Dewhirst F.E."/>
            <person name="Izard J."/>
            <person name="Walker B."/>
            <person name="Young S."/>
            <person name="Zeng Q."/>
            <person name="Gargeya S."/>
            <person name="Fitzgerald M."/>
            <person name="Haas B."/>
            <person name="Abouelleil A."/>
            <person name="Allen A.W."/>
            <person name="Alvarado L."/>
            <person name="Arachchi H.M."/>
            <person name="Berlin A.M."/>
            <person name="Chapman S.B."/>
            <person name="Gainer-Dewar J."/>
            <person name="Goldberg J."/>
            <person name="Griggs A."/>
            <person name="Gujja S."/>
            <person name="Hansen M."/>
            <person name="Howarth C."/>
            <person name="Imamovic A."/>
            <person name="Ireland A."/>
            <person name="Larimer J."/>
            <person name="McCowan C."/>
            <person name="Murphy C."/>
            <person name="Pearson M."/>
            <person name="Poon T.W."/>
            <person name="Priest M."/>
            <person name="Roberts A."/>
            <person name="Saif S."/>
            <person name="Shea T."/>
            <person name="Sisk P."/>
            <person name="Sykes S."/>
            <person name="Wortman J."/>
            <person name="Nusbaum C."/>
            <person name="Birren B."/>
        </authorList>
    </citation>
    <scope>NUCLEOTIDE SEQUENCE [LARGE SCALE GENOMIC DNA]</scope>
    <source>
        <strain evidence="2 3">ATCC 51939</strain>
    </source>
</reference>
<sequence length="197" mass="21689">MIRFPRQDSPALANSAGFGKVVSFNQSVTNFLRSYSPALLPAAYDSGIMGKGNAYMSKKSLFFAAAAAYEIIRLYFVLTLQTGTSSATGLLSWYAAVPLLMVPFFLLYAMEKGGGEKAFAANLYGCIKIASAAGFALFVCRTFLQTDRGRYLFINRFVSLKTFIFIMLFFVIDVILAAAVMIKNYKQNKTTEGEPCK</sequence>
<dbReference type="HOGENOM" id="CLU_1383647_0_0_12"/>
<dbReference type="PATRIC" id="fig|1125699.3.peg.1918"/>
<evidence type="ECO:0000313" key="3">
    <source>
        <dbReference type="Proteomes" id="UP000014541"/>
    </source>
</evidence>
<dbReference type="EMBL" id="ATFF01000006">
    <property type="protein sequence ID" value="EPF31549.1"/>
    <property type="molecule type" value="Genomic_DNA"/>
</dbReference>
<evidence type="ECO:0000256" key="1">
    <source>
        <dbReference type="SAM" id="Phobius"/>
    </source>
</evidence>
<keyword evidence="1" id="KW-0812">Transmembrane</keyword>
<feature type="transmembrane region" description="Helical" evidence="1">
    <location>
        <begin position="164"/>
        <end position="182"/>
    </location>
</feature>
<dbReference type="AlphaFoldDB" id="S3L422"/>
<dbReference type="Proteomes" id="UP000014541">
    <property type="component" value="Unassembled WGS sequence"/>
</dbReference>
<keyword evidence="3" id="KW-1185">Reference proteome</keyword>
<evidence type="ECO:0000313" key="2">
    <source>
        <dbReference type="EMBL" id="EPF31549.1"/>
    </source>
</evidence>
<dbReference type="eggNOG" id="ENOG5030UXK">
    <property type="taxonomic scope" value="Bacteria"/>
</dbReference>
<feature type="transmembrane region" description="Helical" evidence="1">
    <location>
        <begin position="121"/>
        <end position="144"/>
    </location>
</feature>
<gene>
    <name evidence="2" type="ORF">HMPREF9194_01900</name>
</gene>
<protein>
    <submittedName>
        <fullName evidence="2">Uncharacterized protein</fullName>
    </submittedName>
</protein>
<accession>S3L422</accession>
<dbReference type="STRING" id="1125699.HMPREF9194_01900"/>
<keyword evidence="1" id="KW-0472">Membrane</keyword>
<feature type="transmembrane region" description="Helical" evidence="1">
    <location>
        <begin position="61"/>
        <end position="78"/>
    </location>
</feature>
<comment type="caution">
    <text evidence="2">The sequence shown here is derived from an EMBL/GenBank/DDBJ whole genome shotgun (WGS) entry which is preliminary data.</text>
</comment>
<proteinExistence type="predicted"/>
<name>S3L422_TREMA</name>